<dbReference type="EMBL" id="BPQB01000067">
    <property type="protein sequence ID" value="GJE97086.1"/>
    <property type="molecule type" value="Genomic_DNA"/>
</dbReference>
<keyword evidence="1" id="KW-1133">Transmembrane helix</keyword>
<accession>A0A9P3GLA6</accession>
<keyword evidence="3" id="KW-1185">Reference proteome</keyword>
<dbReference type="OrthoDB" id="10429823at2759"/>
<keyword evidence="1" id="KW-0472">Membrane</keyword>
<comment type="caution">
    <text evidence="2">The sequence shown here is derived from an EMBL/GenBank/DDBJ whole genome shotgun (WGS) entry which is preliminary data.</text>
</comment>
<dbReference type="Proteomes" id="UP000703269">
    <property type="component" value="Unassembled WGS sequence"/>
</dbReference>
<gene>
    <name evidence="2" type="ORF">PsYK624_132960</name>
</gene>
<reference evidence="2 3" key="1">
    <citation type="submission" date="2021-08" db="EMBL/GenBank/DDBJ databases">
        <title>Draft Genome Sequence of Phanerochaete sordida strain YK-624.</title>
        <authorList>
            <person name="Mori T."/>
            <person name="Dohra H."/>
            <person name="Suzuki T."/>
            <person name="Kawagishi H."/>
            <person name="Hirai H."/>
        </authorList>
    </citation>
    <scope>NUCLEOTIDE SEQUENCE [LARGE SCALE GENOMIC DNA]</scope>
    <source>
        <strain evidence="2 3">YK-624</strain>
    </source>
</reference>
<evidence type="ECO:0000256" key="1">
    <source>
        <dbReference type="SAM" id="Phobius"/>
    </source>
</evidence>
<sequence>MSRPVYPGAFMHHKSASRYCDARSQFAHAAAESLDDSLLSTVLLVVVLAVGGAFFIMAIAYFLGEDHNAVLHPPIADGAHALLWAVKQSTRGCATMC</sequence>
<evidence type="ECO:0000313" key="2">
    <source>
        <dbReference type="EMBL" id="GJE97086.1"/>
    </source>
</evidence>
<feature type="transmembrane region" description="Helical" evidence="1">
    <location>
        <begin position="42"/>
        <end position="63"/>
    </location>
</feature>
<keyword evidence="1" id="KW-0812">Transmembrane</keyword>
<evidence type="ECO:0000313" key="3">
    <source>
        <dbReference type="Proteomes" id="UP000703269"/>
    </source>
</evidence>
<proteinExistence type="predicted"/>
<dbReference type="AlphaFoldDB" id="A0A9P3GLA6"/>
<name>A0A9P3GLA6_9APHY</name>
<organism evidence="2 3">
    <name type="scientific">Phanerochaete sordida</name>
    <dbReference type="NCBI Taxonomy" id="48140"/>
    <lineage>
        <taxon>Eukaryota</taxon>
        <taxon>Fungi</taxon>
        <taxon>Dikarya</taxon>
        <taxon>Basidiomycota</taxon>
        <taxon>Agaricomycotina</taxon>
        <taxon>Agaricomycetes</taxon>
        <taxon>Polyporales</taxon>
        <taxon>Phanerochaetaceae</taxon>
        <taxon>Phanerochaete</taxon>
    </lineage>
</organism>
<protein>
    <submittedName>
        <fullName evidence="2">Uncharacterized protein</fullName>
    </submittedName>
</protein>